<accession>A0A8J3JB28</accession>
<feature type="transmembrane region" description="Helical" evidence="2">
    <location>
        <begin position="395"/>
        <end position="415"/>
    </location>
</feature>
<feature type="transmembrane region" description="Helical" evidence="2">
    <location>
        <begin position="562"/>
        <end position="585"/>
    </location>
</feature>
<dbReference type="EMBL" id="BOMB01000038">
    <property type="protein sequence ID" value="GID15152.1"/>
    <property type="molecule type" value="Genomic_DNA"/>
</dbReference>
<dbReference type="Proteomes" id="UP000612808">
    <property type="component" value="Unassembled WGS sequence"/>
</dbReference>
<feature type="transmembrane region" description="Helical" evidence="2">
    <location>
        <begin position="529"/>
        <end position="550"/>
    </location>
</feature>
<keyword evidence="2" id="KW-0812">Transmembrane</keyword>
<dbReference type="RefSeq" id="WP_203663310.1">
    <property type="nucleotide sequence ID" value="NZ_BAAAZM010000001.1"/>
</dbReference>
<evidence type="ECO:0000256" key="1">
    <source>
        <dbReference type="SAM" id="MobiDB-lite"/>
    </source>
</evidence>
<feature type="region of interest" description="Disordered" evidence="1">
    <location>
        <begin position="1"/>
        <end position="351"/>
    </location>
</feature>
<evidence type="ECO:0008006" key="5">
    <source>
        <dbReference type="Google" id="ProtNLM"/>
    </source>
</evidence>
<evidence type="ECO:0000313" key="3">
    <source>
        <dbReference type="EMBL" id="GID15152.1"/>
    </source>
</evidence>
<feature type="transmembrane region" description="Helical" evidence="2">
    <location>
        <begin position="635"/>
        <end position="658"/>
    </location>
</feature>
<proteinExistence type="predicted"/>
<feature type="transmembrane region" description="Helical" evidence="2">
    <location>
        <begin position="591"/>
        <end position="614"/>
    </location>
</feature>
<feature type="transmembrane region" description="Helical" evidence="2">
    <location>
        <begin position="472"/>
        <end position="492"/>
    </location>
</feature>
<protein>
    <recommendedName>
        <fullName evidence="5">CDP-diglyceride synthetase</fullName>
    </recommendedName>
</protein>
<feature type="transmembrane region" description="Helical" evidence="2">
    <location>
        <begin position="421"/>
        <end position="440"/>
    </location>
</feature>
<feature type="compositionally biased region" description="Basic and acidic residues" evidence="1">
    <location>
        <begin position="174"/>
        <end position="187"/>
    </location>
</feature>
<dbReference type="AlphaFoldDB" id="A0A8J3JB28"/>
<keyword evidence="4" id="KW-1185">Reference proteome</keyword>
<feature type="transmembrane region" description="Helical" evidence="2">
    <location>
        <begin position="504"/>
        <end position="523"/>
    </location>
</feature>
<feature type="transmembrane region" description="Helical" evidence="2">
    <location>
        <begin position="447"/>
        <end position="466"/>
    </location>
</feature>
<reference evidence="3" key="1">
    <citation type="submission" date="2021-01" db="EMBL/GenBank/DDBJ databases">
        <title>Whole genome shotgun sequence of Actinocatenispora rupis NBRC 107355.</title>
        <authorList>
            <person name="Komaki H."/>
            <person name="Tamura T."/>
        </authorList>
    </citation>
    <scope>NUCLEOTIDE SEQUENCE</scope>
    <source>
        <strain evidence="3">NBRC 107355</strain>
    </source>
</reference>
<name>A0A8J3JB28_9ACTN</name>
<gene>
    <name evidence="3" type="ORF">Aru02nite_60410</name>
</gene>
<evidence type="ECO:0000256" key="2">
    <source>
        <dbReference type="SAM" id="Phobius"/>
    </source>
</evidence>
<feature type="compositionally biased region" description="Low complexity" evidence="1">
    <location>
        <begin position="93"/>
        <end position="118"/>
    </location>
</feature>
<comment type="caution">
    <text evidence="3">The sequence shown here is derived from an EMBL/GenBank/DDBJ whole genome shotgun (WGS) entry which is preliminary data.</text>
</comment>
<keyword evidence="2" id="KW-0472">Membrane</keyword>
<organism evidence="3 4">
    <name type="scientific">Actinocatenispora rupis</name>
    <dbReference type="NCBI Taxonomy" id="519421"/>
    <lineage>
        <taxon>Bacteria</taxon>
        <taxon>Bacillati</taxon>
        <taxon>Actinomycetota</taxon>
        <taxon>Actinomycetes</taxon>
        <taxon>Micromonosporales</taxon>
        <taxon>Micromonosporaceae</taxon>
        <taxon>Actinocatenispora</taxon>
    </lineage>
</organism>
<sequence>MSGPGAGPTPAVRFGAGPGAGAAPAASGDVDWFGNAGGAPDPGAEDDGDRTGGWPTTGGGWPSGGAAPAPGGGFPAGSASAPDTGWQSGSTPASGGWQSGSSAASGDGRPAGGAAPARGSGGEPDGWSAARGGWSPTYDPATAEHPVQPARGGDGDPFADLRGPEAPGTAPRPHYPDRVEYDGDSRYSDAPVNGPGVGDRPPYPGMPADPAQRYGAPDRHAAPDRYATPAAYDTPAGYGAPPEQDRYGAPEPYGAPGRYQAPDGSDRPAPDPYPAPGHFGATEPYGAPDRYAASAEPDRFGAVDRFGTPAEPDRSAADAAPDPYGASPAPERYGMPAEPDRGGEQTGRFEALGGSTGYLPPVGAAGAAGPGHGAEQPGVPENAAELTAPAPADRLGAVVNALAAVVLFGVPLVAARLDRPILVAACVLVQVAFVVSLVVGTRRPGPAVVAVVGLGAGLVADWYAGFGAAVSLAPFGYVVAGGLLAAAVGQLARGGGRSRVTDSLASTMYAVIGAVAVPSAVMLTRHEHGVAALTTLLGAAGAGVVVARLIDTVWHSPRASAPVARGVLGVVVGGVVASTATGYAVGVATGLPAVGSAVAGLVMGLAAVLSDIGVSFGSSGRELSGEPRHGAPARFLLGPAFAFAAAAPVAYVLGWLVLLPRT</sequence>
<evidence type="ECO:0000313" key="4">
    <source>
        <dbReference type="Proteomes" id="UP000612808"/>
    </source>
</evidence>
<keyword evidence="2" id="KW-1133">Transmembrane helix</keyword>